<feature type="compositionally biased region" description="Basic and acidic residues" evidence="2">
    <location>
        <begin position="230"/>
        <end position="241"/>
    </location>
</feature>
<dbReference type="EMBL" id="FNEJ01000008">
    <property type="protein sequence ID" value="SDI69956.1"/>
    <property type="molecule type" value="Genomic_DNA"/>
</dbReference>
<name>A0A1G8MQ07_9RHOB</name>
<evidence type="ECO:0000313" key="3">
    <source>
        <dbReference type="EMBL" id="SDI69956.1"/>
    </source>
</evidence>
<reference evidence="3 4" key="1">
    <citation type="submission" date="2016-10" db="EMBL/GenBank/DDBJ databases">
        <authorList>
            <person name="de Groot N.N."/>
        </authorList>
    </citation>
    <scope>NUCLEOTIDE SEQUENCE [LARGE SCALE GENOMIC DNA]</scope>
    <source>
        <strain evidence="3 4">DSM 26424</strain>
    </source>
</reference>
<feature type="coiled-coil region" evidence="1">
    <location>
        <begin position="114"/>
        <end position="183"/>
    </location>
</feature>
<proteinExistence type="predicted"/>
<dbReference type="AlphaFoldDB" id="A0A1G8MQ07"/>
<keyword evidence="4" id="KW-1185">Reference proteome</keyword>
<sequence>MPDGQFAPIGHNSPPPYRAEILEAHQKKAAEFLDAAGDWLDLKEIGNPEQASELNDFIAGVKKVGKAVDEDRKTDKKPHDDAGKKVQAAYSPILDKMRLAIDRVMPMQTRWLTKVEAERQAEAARKRAEAEAAAREAEEAAAKAAARNDISGEVDAEAAQKRAKELQKDAARAAKSKANVKSATGGARTASLRTTWRAKITNLRIAFMQFADEPELQELLVKLAERRARASDFDPEAEKIPGFDLTPVKSAV</sequence>
<dbReference type="OrthoDB" id="7773581at2"/>
<gene>
    <name evidence="3" type="ORF">SAMN04487993_1008194</name>
</gene>
<dbReference type="RefSeq" id="WP_089846959.1">
    <property type="nucleotide sequence ID" value="NZ_FNEJ01000008.1"/>
</dbReference>
<feature type="region of interest" description="Disordered" evidence="2">
    <location>
        <begin position="230"/>
        <end position="252"/>
    </location>
</feature>
<accession>A0A1G8MQ07</accession>
<dbReference type="Proteomes" id="UP000199093">
    <property type="component" value="Unassembled WGS sequence"/>
</dbReference>
<evidence type="ECO:0000256" key="2">
    <source>
        <dbReference type="SAM" id="MobiDB-lite"/>
    </source>
</evidence>
<protein>
    <submittedName>
        <fullName evidence="3">Uncharacterized protein</fullName>
    </submittedName>
</protein>
<keyword evidence="1" id="KW-0175">Coiled coil</keyword>
<organism evidence="3 4">
    <name type="scientific">Salipiger marinus</name>
    <dbReference type="NCBI Taxonomy" id="555512"/>
    <lineage>
        <taxon>Bacteria</taxon>
        <taxon>Pseudomonadati</taxon>
        <taxon>Pseudomonadota</taxon>
        <taxon>Alphaproteobacteria</taxon>
        <taxon>Rhodobacterales</taxon>
        <taxon>Roseobacteraceae</taxon>
        <taxon>Salipiger</taxon>
    </lineage>
</organism>
<evidence type="ECO:0000313" key="4">
    <source>
        <dbReference type="Proteomes" id="UP000199093"/>
    </source>
</evidence>
<evidence type="ECO:0000256" key="1">
    <source>
        <dbReference type="SAM" id="Coils"/>
    </source>
</evidence>
<dbReference type="STRING" id="555512.SAMN04487993_1008194"/>